<feature type="compositionally biased region" description="Low complexity" evidence="1">
    <location>
        <begin position="291"/>
        <end position="308"/>
    </location>
</feature>
<evidence type="ECO:0000313" key="3">
    <source>
        <dbReference type="Proteomes" id="UP001388673"/>
    </source>
</evidence>
<feature type="region of interest" description="Disordered" evidence="1">
    <location>
        <begin position="1"/>
        <end position="33"/>
    </location>
</feature>
<evidence type="ECO:0000313" key="2">
    <source>
        <dbReference type="EMBL" id="KAK8846519.1"/>
    </source>
</evidence>
<dbReference type="EMBL" id="JBCAWK010000011">
    <property type="protein sequence ID" value="KAK8846519.1"/>
    <property type="molecule type" value="Genomic_DNA"/>
</dbReference>
<sequence length="554" mass="60210">MTDTHTDATGAQPLGPLKRLPPLSTSSQTLSSKRARLTVNAPLTPHPSSDADAQGHNDFDASFPNICSIPLRISAGPMTPSTSTVAFSSSPRRAMMSSSPSRSAQYHPYAGKTKATSRGKAKKGDLEHDIVLEKGTTVVFGRHRHNQMTSSSTTTLESTIPKNLSHLVAHPTNDATVVHLSRHASHASRVHAAVELVEVNVIRVIVIGQNGLRLRVAGQKKGVRLLQGQRYDLALMDEAAELDFFGCRAMVRTREKDSTRVVMEEEQEQEQERRERLFSSSPMSPIPAQRLELASSLPPSSPPMMMGMDLDDELSEPEEDSQIDVQHEDQDQDQDQDITASIDAGSSHSRDSSPLSPPSEAHLDLGPSLSSPRGDNSPLPVEPTAISEKTIKAEQLETVLTGQTDASTHGHGHGHTRSISRACSPARPVPSDVDLPAIIASTVVFSGSSKLSLPDLVKHMLEAQPSLKEYGDEPRWTVWVEEQVESNPMFGKVERHGKDSSGHPLLPHYFYNPASDPDTSRAKELGGLVRPLRSVQRGGGKAIDWRPVGRGRRS</sequence>
<name>A0AAW0YGV8_9TREE</name>
<feature type="region of interest" description="Disordered" evidence="1">
    <location>
        <begin position="80"/>
        <end position="124"/>
    </location>
</feature>
<feature type="compositionally biased region" description="Low complexity" evidence="1">
    <location>
        <begin position="88"/>
        <end position="104"/>
    </location>
</feature>
<dbReference type="GeneID" id="92182863"/>
<comment type="caution">
    <text evidence="2">The sequence shown here is derived from an EMBL/GenBank/DDBJ whole genome shotgun (WGS) entry which is preliminary data.</text>
</comment>
<evidence type="ECO:0000256" key="1">
    <source>
        <dbReference type="SAM" id="MobiDB-lite"/>
    </source>
</evidence>
<feature type="compositionally biased region" description="Acidic residues" evidence="1">
    <location>
        <begin position="309"/>
        <end position="322"/>
    </location>
</feature>
<feature type="region of interest" description="Disordered" evidence="1">
    <location>
        <begin position="528"/>
        <end position="554"/>
    </location>
</feature>
<gene>
    <name evidence="2" type="ORF">IAR55_005605</name>
</gene>
<accession>A0AAW0YGV8</accession>
<proteinExistence type="predicted"/>
<feature type="region of interest" description="Disordered" evidence="1">
    <location>
        <begin position="404"/>
        <end position="425"/>
    </location>
</feature>
<evidence type="ECO:0008006" key="4">
    <source>
        <dbReference type="Google" id="ProtNLM"/>
    </source>
</evidence>
<protein>
    <recommendedName>
        <fullName evidence="4">FHA domain-containing protein</fullName>
    </recommendedName>
</protein>
<feature type="compositionally biased region" description="Low complexity" evidence="1">
    <location>
        <begin position="20"/>
        <end position="32"/>
    </location>
</feature>
<keyword evidence="3" id="KW-1185">Reference proteome</keyword>
<feature type="region of interest" description="Disordered" evidence="1">
    <location>
        <begin position="260"/>
        <end position="382"/>
    </location>
</feature>
<dbReference type="Proteomes" id="UP001388673">
    <property type="component" value="Unassembled WGS sequence"/>
</dbReference>
<dbReference type="KEGG" id="kne:92182863"/>
<organism evidence="2 3">
    <name type="scientific">Kwoniella newhampshirensis</name>
    <dbReference type="NCBI Taxonomy" id="1651941"/>
    <lineage>
        <taxon>Eukaryota</taxon>
        <taxon>Fungi</taxon>
        <taxon>Dikarya</taxon>
        <taxon>Basidiomycota</taxon>
        <taxon>Agaricomycotina</taxon>
        <taxon>Tremellomycetes</taxon>
        <taxon>Tremellales</taxon>
        <taxon>Cryptococcaceae</taxon>
        <taxon>Kwoniella</taxon>
    </lineage>
</organism>
<dbReference type="RefSeq" id="XP_066800469.1">
    <property type="nucleotide sequence ID" value="XM_066948696.1"/>
</dbReference>
<reference evidence="2 3" key="1">
    <citation type="journal article" date="2024" name="bioRxiv">
        <title>Comparative genomics of Cryptococcus and Kwoniella reveals pathogenesis evolution and contrasting karyotype dynamics via intercentromeric recombination or chromosome fusion.</title>
        <authorList>
            <person name="Coelho M.A."/>
            <person name="David-Palma M."/>
            <person name="Shea T."/>
            <person name="Bowers K."/>
            <person name="McGinley-Smith S."/>
            <person name="Mohammad A.W."/>
            <person name="Gnirke A."/>
            <person name="Yurkov A.M."/>
            <person name="Nowrousian M."/>
            <person name="Sun S."/>
            <person name="Cuomo C.A."/>
            <person name="Heitman J."/>
        </authorList>
    </citation>
    <scope>NUCLEOTIDE SEQUENCE [LARGE SCALE GENOMIC DNA]</scope>
    <source>
        <strain evidence="2 3">CBS 13917</strain>
    </source>
</reference>
<dbReference type="AlphaFoldDB" id="A0AAW0YGV8"/>